<feature type="compositionally biased region" description="Pro residues" evidence="1">
    <location>
        <begin position="459"/>
        <end position="472"/>
    </location>
</feature>
<feature type="compositionally biased region" description="Low complexity" evidence="1">
    <location>
        <begin position="25"/>
        <end position="34"/>
    </location>
</feature>
<name>A0ABR9ICT5_9PSEU</name>
<accession>A0ABR9ICT5</accession>
<feature type="compositionally biased region" description="Gly residues" evidence="1">
    <location>
        <begin position="133"/>
        <end position="164"/>
    </location>
</feature>
<feature type="compositionally biased region" description="Low complexity" evidence="1">
    <location>
        <begin position="122"/>
        <end position="132"/>
    </location>
</feature>
<feature type="compositionally biased region" description="Polar residues" evidence="1">
    <location>
        <begin position="35"/>
        <end position="47"/>
    </location>
</feature>
<evidence type="ECO:0000313" key="3">
    <source>
        <dbReference type="EMBL" id="MBE1500988.1"/>
    </source>
</evidence>
<dbReference type="EMBL" id="JADBEG010000001">
    <property type="protein sequence ID" value="MBE1500988.1"/>
    <property type="molecule type" value="Genomic_DNA"/>
</dbReference>
<feature type="transmembrane region" description="Helical" evidence="2">
    <location>
        <begin position="337"/>
        <end position="357"/>
    </location>
</feature>
<dbReference type="RefSeq" id="WP_086862881.1">
    <property type="nucleotide sequence ID" value="NZ_JADBEG010000001.1"/>
</dbReference>
<keyword evidence="2" id="KW-1133">Transmembrane helix</keyword>
<evidence type="ECO:0000256" key="2">
    <source>
        <dbReference type="SAM" id="Phobius"/>
    </source>
</evidence>
<comment type="caution">
    <text evidence="3">The sequence shown here is derived from an EMBL/GenBank/DDBJ whole genome shotgun (WGS) entry which is preliminary data.</text>
</comment>
<feature type="transmembrane region" description="Helical" evidence="2">
    <location>
        <begin position="203"/>
        <end position="227"/>
    </location>
</feature>
<reference evidence="3 4" key="1">
    <citation type="submission" date="2020-10" db="EMBL/GenBank/DDBJ databases">
        <title>Sequencing the genomes of 1000 actinobacteria strains.</title>
        <authorList>
            <person name="Klenk H.-P."/>
        </authorList>
    </citation>
    <scope>NUCLEOTIDE SEQUENCE [LARGE SCALE GENOMIC DNA]</scope>
    <source>
        <strain evidence="3 4">DSM 44653</strain>
    </source>
</reference>
<organism evidence="3 4">
    <name type="scientific">Amycolatopsis lexingtonensis</name>
    <dbReference type="NCBI Taxonomy" id="218822"/>
    <lineage>
        <taxon>Bacteria</taxon>
        <taxon>Bacillati</taxon>
        <taxon>Actinomycetota</taxon>
        <taxon>Actinomycetes</taxon>
        <taxon>Pseudonocardiales</taxon>
        <taxon>Pseudonocardiaceae</taxon>
        <taxon>Amycolatopsis</taxon>
    </lineage>
</organism>
<dbReference type="SUPFAM" id="SSF81995">
    <property type="entry name" value="beta-sandwich domain of Sec23/24"/>
    <property type="match status" value="1"/>
</dbReference>
<protein>
    <submittedName>
        <fullName evidence="3">Uncharacterized protein</fullName>
    </submittedName>
</protein>
<gene>
    <name evidence="3" type="ORF">H4696_008088</name>
</gene>
<keyword evidence="4" id="KW-1185">Reference proteome</keyword>
<feature type="compositionally biased region" description="Low complexity" evidence="1">
    <location>
        <begin position="473"/>
        <end position="485"/>
    </location>
</feature>
<feature type="region of interest" description="Disordered" evidence="1">
    <location>
        <begin position="370"/>
        <end position="500"/>
    </location>
</feature>
<dbReference type="Proteomes" id="UP000631670">
    <property type="component" value="Unassembled WGS sequence"/>
</dbReference>
<evidence type="ECO:0000256" key="1">
    <source>
        <dbReference type="SAM" id="MobiDB-lite"/>
    </source>
</evidence>
<sequence length="500" mass="48922">MSAPQPPNQPWGGGQPPQGPPSGPQPQQDPFGSPEPTQVVQPAQHQGGSPFGETPEPTQVVQPAQPGDGGAGATQAMPPVDANATQMVNPVGGGDAPGADSTQLVPPGSQPQGIPYTPPPSAADNPAAAFGQQPGGFGQHEQQGGFGQPGQPGGFGQQPGGFGQPGQPPQGFGAPGFGGPQQPGFGGQPQPFGAAPAGGGNALFGYIAGGVVAVLGLIALIISFGYMGDASDYSKLFDSAPSQEAIKDVLDRLGIIGPGTVWFYVIMILVGSLLSLAGGVGLALAGKLGGLKKIVPIVVVAGGALLTLFALLLKIGMTPKAEALAQVSASAKDTFGLGLPPLILGVLILIAGVLGLIPGTAQFVGLGGGGGAAPAGPQGFGGPPQGFGGPQQQGGFGQPGQPGPPPQGYGQPPQGYGPPPGYGQPGGPNPSSGGFPQPSSGGFPQPGQPPQQGGYGQPGQPPHGYPQQPGQPPQGYGQPPGQQGPPSGGFGQPGQPPQQW</sequence>
<feature type="compositionally biased region" description="Gly residues" evidence="1">
    <location>
        <begin position="370"/>
        <end position="400"/>
    </location>
</feature>
<feature type="transmembrane region" description="Helical" evidence="2">
    <location>
        <begin position="261"/>
        <end position="285"/>
    </location>
</feature>
<feature type="region of interest" description="Disordered" evidence="1">
    <location>
        <begin position="1"/>
        <end position="192"/>
    </location>
</feature>
<keyword evidence="2" id="KW-0472">Membrane</keyword>
<evidence type="ECO:0000313" key="4">
    <source>
        <dbReference type="Proteomes" id="UP000631670"/>
    </source>
</evidence>
<feature type="compositionally biased region" description="Low complexity" evidence="1">
    <location>
        <begin position="429"/>
        <end position="445"/>
    </location>
</feature>
<proteinExistence type="predicted"/>
<keyword evidence="2" id="KW-0812">Transmembrane</keyword>
<feature type="compositionally biased region" description="Gly residues" evidence="1">
    <location>
        <begin position="173"/>
        <end position="187"/>
    </location>
</feature>
<feature type="transmembrane region" description="Helical" evidence="2">
    <location>
        <begin position="297"/>
        <end position="317"/>
    </location>
</feature>